<organism evidence="3 4">
    <name type="scientific">Dendrobium nobile</name>
    <name type="common">Orchid</name>
    <dbReference type="NCBI Taxonomy" id="94219"/>
    <lineage>
        <taxon>Eukaryota</taxon>
        <taxon>Viridiplantae</taxon>
        <taxon>Streptophyta</taxon>
        <taxon>Embryophyta</taxon>
        <taxon>Tracheophyta</taxon>
        <taxon>Spermatophyta</taxon>
        <taxon>Magnoliopsida</taxon>
        <taxon>Liliopsida</taxon>
        <taxon>Asparagales</taxon>
        <taxon>Orchidaceae</taxon>
        <taxon>Epidendroideae</taxon>
        <taxon>Malaxideae</taxon>
        <taxon>Dendrobiinae</taxon>
        <taxon>Dendrobium</taxon>
    </lineage>
</organism>
<protein>
    <recommendedName>
        <fullName evidence="2">Putative plant transposon protein domain-containing protein</fullName>
    </recommendedName>
</protein>
<sequence length="363" mass="42238">MASSSKRQKVLVKKPNRNAPDNFLSKENEESFPRFASAKITPSRILIPAELKYRVMHLFASTQFQFILSLVYLYNKQTYHYFLANMSFNSDHSIISSFVFKKKVEITKHDLGAFLNLRTEGYRAHTLMSENSFKWFEINRVIRGNAIDNHVARVSGMTQDARIIQHILRSSIIPKAGDRINITPLLSCLTFLIMSRHPIDEAQLIIDHIYRLSEIGHADQKKKKNISLGHLITYILEKKYNIVHPDEEYEEPVYYNNTSFRLLFKEEKEKGKAHDSASEEEEREEGEHTSAPQSDYQNLIERFDRLETHIDQRFDQFDAQLVQQQHDIGVIRNEVHDINTNVMLMASYFNLFGGIPPPPPPEQ</sequence>
<dbReference type="OrthoDB" id="10584390at2759"/>
<gene>
    <name evidence="3" type="ORF">KFK09_004930</name>
</gene>
<evidence type="ECO:0000313" key="4">
    <source>
        <dbReference type="Proteomes" id="UP000829196"/>
    </source>
</evidence>
<name>A0A8T3BUB1_DENNO</name>
<dbReference type="EMBL" id="JAGYWB010000005">
    <property type="protein sequence ID" value="KAI0522550.1"/>
    <property type="molecule type" value="Genomic_DNA"/>
</dbReference>
<comment type="caution">
    <text evidence="3">The sequence shown here is derived from an EMBL/GenBank/DDBJ whole genome shotgun (WGS) entry which is preliminary data.</text>
</comment>
<evidence type="ECO:0000313" key="3">
    <source>
        <dbReference type="EMBL" id="KAI0522550.1"/>
    </source>
</evidence>
<proteinExistence type="predicted"/>
<evidence type="ECO:0000256" key="1">
    <source>
        <dbReference type="SAM" id="MobiDB-lite"/>
    </source>
</evidence>
<dbReference type="InterPro" id="IPR046796">
    <property type="entry name" value="Transposase_32_dom"/>
</dbReference>
<feature type="region of interest" description="Disordered" evidence="1">
    <location>
        <begin position="271"/>
        <end position="295"/>
    </location>
</feature>
<dbReference type="AlphaFoldDB" id="A0A8T3BUB1"/>
<dbReference type="Pfam" id="PF20167">
    <property type="entry name" value="Transposase_32"/>
    <property type="match status" value="1"/>
</dbReference>
<reference evidence="3" key="1">
    <citation type="journal article" date="2022" name="Front. Genet.">
        <title>Chromosome-Scale Assembly of the Dendrobium nobile Genome Provides Insights Into the Molecular Mechanism of the Biosynthesis of the Medicinal Active Ingredient of Dendrobium.</title>
        <authorList>
            <person name="Xu Q."/>
            <person name="Niu S.-C."/>
            <person name="Li K.-L."/>
            <person name="Zheng P.-J."/>
            <person name="Zhang X.-J."/>
            <person name="Jia Y."/>
            <person name="Liu Y."/>
            <person name="Niu Y.-X."/>
            <person name="Yu L.-H."/>
            <person name="Chen D.-F."/>
            <person name="Zhang G.-Q."/>
        </authorList>
    </citation>
    <scope>NUCLEOTIDE SEQUENCE</scope>
    <source>
        <tissue evidence="3">Leaf</tissue>
    </source>
</reference>
<dbReference type="SMR" id="A0A8T3BUB1"/>
<accession>A0A8T3BUB1</accession>
<feature type="compositionally biased region" description="Basic residues" evidence="1">
    <location>
        <begin position="1"/>
        <end position="16"/>
    </location>
</feature>
<dbReference type="Proteomes" id="UP000829196">
    <property type="component" value="Unassembled WGS sequence"/>
</dbReference>
<feature type="region of interest" description="Disordered" evidence="1">
    <location>
        <begin position="1"/>
        <end position="25"/>
    </location>
</feature>
<keyword evidence="4" id="KW-1185">Reference proteome</keyword>
<evidence type="ECO:0000259" key="2">
    <source>
        <dbReference type="Pfam" id="PF20167"/>
    </source>
</evidence>
<feature type="domain" description="Putative plant transposon protein" evidence="2">
    <location>
        <begin position="64"/>
        <end position="238"/>
    </location>
</feature>